<dbReference type="GO" id="GO:0030488">
    <property type="term" value="P:tRNA methylation"/>
    <property type="evidence" value="ECO:0007669"/>
    <property type="project" value="TreeGrafter"/>
</dbReference>
<protein>
    <submittedName>
        <fullName evidence="8">tRNA uridine-5-carboxymethylaminomethyl(34) synthesis enzyme MnmG</fullName>
    </submittedName>
</protein>
<dbReference type="PANTHER" id="PTHR11806">
    <property type="entry name" value="GLUCOSE INHIBITED DIVISION PROTEIN A"/>
    <property type="match status" value="1"/>
</dbReference>
<dbReference type="Proteomes" id="UP000823598">
    <property type="component" value="Unassembled WGS sequence"/>
</dbReference>
<sequence length="72" mass="8160">GYIEREKLIAEKIERLENVKLRGKIKYMEVQAISTEARQKLTKIDPETVAQASRIPGISPSDINILLLLLGR</sequence>
<dbReference type="InterPro" id="IPR026904">
    <property type="entry name" value="MnmG_C"/>
</dbReference>
<proteinExistence type="inferred from homology"/>
<dbReference type="GO" id="GO:0002098">
    <property type="term" value="P:tRNA wobble uridine modification"/>
    <property type="evidence" value="ECO:0007669"/>
    <property type="project" value="TreeGrafter"/>
</dbReference>
<evidence type="ECO:0000256" key="6">
    <source>
        <dbReference type="ARBA" id="ARBA00025948"/>
    </source>
</evidence>
<reference evidence="8" key="2">
    <citation type="journal article" date="2021" name="PeerJ">
        <title>Extensive microbial diversity within the chicken gut microbiome revealed by metagenomics and culture.</title>
        <authorList>
            <person name="Gilroy R."/>
            <person name="Ravi A."/>
            <person name="Getino M."/>
            <person name="Pursley I."/>
            <person name="Horton D.L."/>
            <person name="Alikhan N.F."/>
            <person name="Baker D."/>
            <person name="Gharbi K."/>
            <person name="Hall N."/>
            <person name="Watson M."/>
            <person name="Adriaenssens E.M."/>
            <person name="Foster-Nyarko E."/>
            <person name="Jarju S."/>
            <person name="Secka A."/>
            <person name="Antonio M."/>
            <person name="Oren A."/>
            <person name="Chaudhuri R.R."/>
            <person name="La Ragione R."/>
            <person name="Hildebrand F."/>
            <person name="Pallen M.J."/>
        </authorList>
    </citation>
    <scope>NUCLEOTIDE SEQUENCE</scope>
    <source>
        <strain evidence="8">6919</strain>
    </source>
</reference>
<dbReference type="Pfam" id="PF13932">
    <property type="entry name" value="SAM_GIDA_C"/>
    <property type="match status" value="1"/>
</dbReference>
<comment type="cofactor">
    <cofactor evidence="1">
        <name>FAD</name>
        <dbReference type="ChEBI" id="CHEBI:57692"/>
    </cofactor>
</comment>
<keyword evidence="5" id="KW-0274">FAD</keyword>
<dbReference type="Gene3D" id="1.10.150.570">
    <property type="entry name" value="GidA associated domain, C-terminal subdomain"/>
    <property type="match status" value="1"/>
</dbReference>
<feature type="domain" description="tRNA uridine 5-carboxymethylaminomethyl modification enzyme C-terminal subdomain" evidence="7">
    <location>
        <begin position="1"/>
        <end position="68"/>
    </location>
</feature>
<feature type="non-terminal residue" evidence="8">
    <location>
        <position position="1"/>
    </location>
</feature>
<evidence type="ECO:0000256" key="2">
    <source>
        <dbReference type="ARBA" id="ARBA00007653"/>
    </source>
</evidence>
<dbReference type="PANTHER" id="PTHR11806:SF0">
    <property type="entry name" value="PROTEIN MTO1 HOMOLOG, MITOCHONDRIAL"/>
    <property type="match status" value="1"/>
</dbReference>
<keyword evidence="4" id="KW-0819">tRNA processing</keyword>
<dbReference type="GO" id="GO:0005829">
    <property type="term" value="C:cytosol"/>
    <property type="evidence" value="ECO:0007669"/>
    <property type="project" value="TreeGrafter"/>
</dbReference>
<accession>A0A9D9IQZ1</accession>
<dbReference type="InterPro" id="IPR047001">
    <property type="entry name" value="MnmG_C_subdom"/>
</dbReference>
<comment type="caution">
    <text evidence="8">The sequence shown here is derived from an EMBL/GenBank/DDBJ whole genome shotgun (WGS) entry which is preliminary data.</text>
</comment>
<comment type="subunit">
    <text evidence="6">Homodimer. Heterotetramer of two MnmE and two MnmG subunits.</text>
</comment>
<evidence type="ECO:0000313" key="8">
    <source>
        <dbReference type="EMBL" id="MBO8477112.1"/>
    </source>
</evidence>
<evidence type="ECO:0000256" key="5">
    <source>
        <dbReference type="ARBA" id="ARBA00022827"/>
    </source>
</evidence>
<dbReference type="EMBL" id="JADIMC010000105">
    <property type="protein sequence ID" value="MBO8477112.1"/>
    <property type="molecule type" value="Genomic_DNA"/>
</dbReference>
<comment type="similarity">
    <text evidence="2">Belongs to the MnmG family.</text>
</comment>
<dbReference type="FunFam" id="1.10.150.570:FF:000001">
    <property type="entry name" value="tRNA uridine 5-carboxymethylaminomethyl modification enzyme MnmG"/>
    <property type="match status" value="1"/>
</dbReference>
<evidence type="ECO:0000256" key="1">
    <source>
        <dbReference type="ARBA" id="ARBA00001974"/>
    </source>
</evidence>
<organism evidence="8 9">
    <name type="scientific">Candidatus Limisoma faecipullorum</name>
    <dbReference type="NCBI Taxonomy" id="2840854"/>
    <lineage>
        <taxon>Bacteria</taxon>
        <taxon>Pseudomonadati</taxon>
        <taxon>Bacteroidota</taxon>
        <taxon>Bacteroidia</taxon>
        <taxon>Bacteroidales</taxon>
        <taxon>Candidatus Limisoma</taxon>
    </lineage>
</organism>
<dbReference type="SMART" id="SM01228">
    <property type="entry name" value="GIDA_assoc_3"/>
    <property type="match status" value="1"/>
</dbReference>
<name>A0A9D9IQZ1_9BACT</name>
<evidence type="ECO:0000256" key="4">
    <source>
        <dbReference type="ARBA" id="ARBA00022694"/>
    </source>
</evidence>
<keyword evidence="3" id="KW-0285">Flavoprotein</keyword>
<dbReference type="AlphaFoldDB" id="A0A9D9IQZ1"/>
<evidence type="ECO:0000259" key="7">
    <source>
        <dbReference type="SMART" id="SM01228"/>
    </source>
</evidence>
<reference evidence="8" key="1">
    <citation type="submission" date="2020-10" db="EMBL/GenBank/DDBJ databases">
        <authorList>
            <person name="Gilroy R."/>
        </authorList>
    </citation>
    <scope>NUCLEOTIDE SEQUENCE</scope>
    <source>
        <strain evidence="8">6919</strain>
    </source>
</reference>
<gene>
    <name evidence="8" type="ORF">IAB88_08990</name>
</gene>
<evidence type="ECO:0000256" key="3">
    <source>
        <dbReference type="ARBA" id="ARBA00022630"/>
    </source>
</evidence>
<dbReference type="InterPro" id="IPR002218">
    <property type="entry name" value="MnmG-rel"/>
</dbReference>
<dbReference type="GO" id="GO:0050660">
    <property type="term" value="F:flavin adenine dinucleotide binding"/>
    <property type="evidence" value="ECO:0007669"/>
    <property type="project" value="InterPro"/>
</dbReference>
<dbReference type="InterPro" id="IPR044920">
    <property type="entry name" value="MnmG_C_subdom_sf"/>
</dbReference>
<evidence type="ECO:0000313" key="9">
    <source>
        <dbReference type="Proteomes" id="UP000823598"/>
    </source>
</evidence>